<dbReference type="PROSITE" id="PS50106">
    <property type="entry name" value="PDZ"/>
    <property type="match status" value="1"/>
</dbReference>
<keyword evidence="2" id="KW-0862">Zinc</keyword>
<dbReference type="Gene3D" id="2.30.42.10">
    <property type="match status" value="1"/>
</dbReference>
<evidence type="ECO:0000256" key="2">
    <source>
        <dbReference type="ARBA" id="ARBA00022833"/>
    </source>
</evidence>
<reference evidence="7 8" key="1">
    <citation type="journal article" date="2014" name="Nat. Genet.">
        <title>Genome and transcriptome of the porcine whipworm Trichuris suis.</title>
        <authorList>
            <person name="Jex A.R."/>
            <person name="Nejsum P."/>
            <person name="Schwarz E.M."/>
            <person name="Hu L."/>
            <person name="Young N.D."/>
            <person name="Hall R.S."/>
            <person name="Korhonen P.K."/>
            <person name="Liao S."/>
            <person name="Thamsborg S."/>
            <person name="Xia J."/>
            <person name="Xu P."/>
            <person name="Wang S."/>
            <person name="Scheerlinck J.P."/>
            <person name="Hofmann A."/>
            <person name="Sternberg P.W."/>
            <person name="Wang J."/>
            <person name="Gasser R.B."/>
        </authorList>
    </citation>
    <scope>NUCLEOTIDE SEQUENCE [LARGE SCALE GENOMIC DNA]</scope>
    <source>
        <strain evidence="7">DCEP-RM93M</strain>
    </source>
</reference>
<feature type="coiled-coil region" evidence="3">
    <location>
        <begin position="896"/>
        <end position="923"/>
    </location>
</feature>
<dbReference type="SMART" id="SM00228">
    <property type="entry name" value="PDZ"/>
    <property type="match status" value="1"/>
</dbReference>
<feature type="region of interest" description="Disordered" evidence="4">
    <location>
        <begin position="966"/>
        <end position="1008"/>
    </location>
</feature>
<dbReference type="SUPFAM" id="SSF50156">
    <property type="entry name" value="PDZ domain-like"/>
    <property type="match status" value="1"/>
</dbReference>
<evidence type="ECO:0000313" key="8">
    <source>
        <dbReference type="Proteomes" id="UP000030764"/>
    </source>
</evidence>
<dbReference type="SMART" id="SM00109">
    <property type="entry name" value="C1"/>
    <property type="match status" value="1"/>
</dbReference>
<keyword evidence="3" id="KW-0175">Coiled coil</keyword>
<dbReference type="PANTHER" id="PTHR21519">
    <property type="entry name" value="PDZ DOMAIN-CONTAINING PROTEIN 8"/>
    <property type="match status" value="1"/>
</dbReference>
<sequence>MLLLLVAFLSGIFCIILLEVVWFFGIHQWLPAVQSTATSELRADSSFRLPTELKQLLVSPGLTDVLKKKESCISLNLVLQFVFQEIRQTRRLRRWLLKKLRIEFCELLSHFAASRVLQDIRIELELLLDIEYHGAFELVLNLVSIIDSNACLRVKVSRVSGEVRLRLTRNPFTHWSFAFTQEPRIDFDIDSKLRKRHLPQLVPLIINQFKRMLRKKHVLPAYRIRFEPLFSNPLYQPASFASSEWLSEKIGGCLAITSVRCTRLNVCDLPLGHSEMFLRFSTSEKWVSVRASSDLPFALVLRLRKQSPEATTGILFRRSHALKKAPRSVEVLEVLADSPAAKCGLKPGDIVLSINNVVIRSDRQATKLLSGNVTEYDLLVERLLNNDLTDKGESEDSPQFRRTRSDFSPLSMLVVKERLRKSYSTSDLSVFPPLETELDSATQLPIYTERKRSFSFGGKSSAEKSRVDYSAAVCDSKSETRPASLQASSETKLEEPTDVKGNVTQFEKETVPAIVNAEYSVDEPIVLPLSEQHKCLTICLYTKAALNSEAVEPTPLCFVSLFMSDILRECSLTDSKVYSENFIFKPVGRAHVPMKLRSLSQHQGFDPYLCYGDVSAIFQWYPSSTCEELERDLRGDREFVNLQADVQQPASKETEKFTLYLHGLVFLSLFAVYSSGGHQWANKQFQDPTLCLICLKKIWLRSALQCTQCCSVIHKKCQSKVSLLEPCGRIVEAVAKDANEGEVEGSEAEQAVDASLYLEPEKARRGNAATSIGRAVFSRSIVHSAVSKRWASMRLRRSNIRLSRAKAKTSESKVPSISSTASAAETVDSDVAAENALKALTSDLAAAEGEGSNENVDSNFRTLLYTKAGTYNEHVIKAAKCMGKSLFADLPLAERKEKINLQIDRLQAEINRATNARLELLRKQRESTDRDDELELQLEKLDETVQGLAVLMLHYCAGLQNCQECEQETKDEMEEEEEEEGHEEPQHSDNEGGNSSGSEQKALQSVNL</sequence>
<dbReference type="GO" id="GO:0051560">
    <property type="term" value="P:mitochondrial calcium ion homeostasis"/>
    <property type="evidence" value="ECO:0007669"/>
    <property type="project" value="InterPro"/>
</dbReference>
<accession>A0A085M356</accession>
<organism evidence="7 8">
    <name type="scientific">Trichuris suis</name>
    <name type="common">pig whipworm</name>
    <dbReference type="NCBI Taxonomy" id="68888"/>
    <lineage>
        <taxon>Eukaryota</taxon>
        <taxon>Metazoa</taxon>
        <taxon>Ecdysozoa</taxon>
        <taxon>Nematoda</taxon>
        <taxon>Enoplea</taxon>
        <taxon>Dorylaimia</taxon>
        <taxon>Trichinellida</taxon>
        <taxon>Trichuridae</taxon>
        <taxon>Trichuris</taxon>
    </lineage>
</organism>
<dbReference type="GO" id="GO:1990456">
    <property type="term" value="P:mitochondrion-endoplasmic reticulum membrane tethering"/>
    <property type="evidence" value="ECO:0007669"/>
    <property type="project" value="InterPro"/>
</dbReference>
<dbReference type="AlphaFoldDB" id="A0A085M356"/>
<dbReference type="CDD" id="cd21674">
    <property type="entry name" value="SMP_PDZD8"/>
    <property type="match status" value="1"/>
</dbReference>
<feature type="compositionally biased region" description="Acidic residues" evidence="4">
    <location>
        <begin position="966"/>
        <end position="982"/>
    </location>
</feature>
<evidence type="ECO:0000256" key="3">
    <source>
        <dbReference type="SAM" id="Coils"/>
    </source>
</evidence>
<proteinExistence type="predicted"/>
<dbReference type="InterPro" id="IPR046349">
    <property type="entry name" value="C1-like_sf"/>
</dbReference>
<dbReference type="InterPro" id="IPR058801">
    <property type="entry name" value="PDZD8_N"/>
</dbReference>
<dbReference type="PROSITE" id="PS00479">
    <property type="entry name" value="ZF_DAG_PE_1"/>
    <property type="match status" value="1"/>
</dbReference>
<dbReference type="InterPro" id="IPR039275">
    <property type="entry name" value="PDZD8"/>
</dbReference>
<name>A0A085M356_9BILA</name>
<dbReference type="PANTHER" id="PTHR21519:SF1">
    <property type="entry name" value="PDZ DOMAIN-CONTAINING PROTEIN 8"/>
    <property type="match status" value="1"/>
</dbReference>
<dbReference type="GO" id="GO:0005739">
    <property type="term" value="C:mitochondrion"/>
    <property type="evidence" value="ECO:0007669"/>
    <property type="project" value="GOC"/>
</dbReference>
<dbReference type="Pfam" id="PF00130">
    <property type="entry name" value="C1_1"/>
    <property type="match status" value="1"/>
</dbReference>
<evidence type="ECO:0008006" key="9">
    <source>
        <dbReference type="Google" id="ProtNLM"/>
    </source>
</evidence>
<evidence type="ECO:0000256" key="4">
    <source>
        <dbReference type="SAM" id="MobiDB-lite"/>
    </source>
</evidence>
<dbReference type="InterPro" id="IPR002219">
    <property type="entry name" value="PKC_DAG/PE"/>
</dbReference>
<evidence type="ECO:0000313" key="7">
    <source>
        <dbReference type="EMBL" id="KFD51652.1"/>
    </source>
</evidence>
<evidence type="ECO:0000259" key="5">
    <source>
        <dbReference type="PROSITE" id="PS50081"/>
    </source>
</evidence>
<dbReference type="InterPro" id="IPR001478">
    <property type="entry name" value="PDZ"/>
</dbReference>
<feature type="domain" description="Phorbol-ester/DAG-type" evidence="5">
    <location>
        <begin position="677"/>
        <end position="727"/>
    </location>
</feature>
<dbReference type="GO" id="GO:0046872">
    <property type="term" value="F:metal ion binding"/>
    <property type="evidence" value="ECO:0007669"/>
    <property type="project" value="UniProtKB-KW"/>
</dbReference>
<dbReference type="EMBL" id="KL363237">
    <property type="protein sequence ID" value="KFD51652.1"/>
    <property type="molecule type" value="Genomic_DNA"/>
</dbReference>
<dbReference type="Pfam" id="PF17820">
    <property type="entry name" value="PDZ_6"/>
    <property type="match status" value="1"/>
</dbReference>
<feature type="region of interest" description="Disordered" evidence="4">
    <location>
        <begin position="806"/>
        <end position="825"/>
    </location>
</feature>
<evidence type="ECO:0000259" key="6">
    <source>
        <dbReference type="PROSITE" id="PS50106"/>
    </source>
</evidence>
<dbReference type="GO" id="GO:0044233">
    <property type="term" value="C:mitochondria-associated endoplasmic reticulum membrane contact site"/>
    <property type="evidence" value="ECO:0007669"/>
    <property type="project" value="InterPro"/>
</dbReference>
<feature type="domain" description="PDZ" evidence="6">
    <location>
        <begin position="300"/>
        <end position="384"/>
    </location>
</feature>
<keyword evidence="8" id="KW-1185">Reference proteome</keyword>
<dbReference type="InterPro" id="IPR036034">
    <property type="entry name" value="PDZ_sf"/>
</dbReference>
<dbReference type="InterPro" id="IPR041489">
    <property type="entry name" value="PDZ_6"/>
</dbReference>
<dbReference type="SUPFAM" id="SSF57889">
    <property type="entry name" value="Cysteine-rich domain"/>
    <property type="match status" value="1"/>
</dbReference>
<dbReference type="Gene3D" id="3.30.60.20">
    <property type="match status" value="1"/>
</dbReference>
<gene>
    <name evidence="7" type="ORF">M513_07531</name>
</gene>
<keyword evidence="1" id="KW-0479">Metal-binding</keyword>
<dbReference type="Proteomes" id="UP000030764">
    <property type="component" value="Unassembled WGS sequence"/>
</dbReference>
<dbReference type="PROSITE" id="PS50081">
    <property type="entry name" value="ZF_DAG_PE_2"/>
    <property type="match status" value="1"/>
</dbReference>
<evidence type="ECO:0000256" key="1">
    <source>
        <dbReference type="ARBA" id="ARBA00022723"/>
    </source>
</evidence>
<protein>
    <recommendedName>
        <fullName evidence="9">Phorbol esters/diacylglycerol binding domain protein</fullName>
    </recommendedName>
</protein>
<feature type="compositionally biased region" description="Polar residues" evidence="4">
    <location>
        <begin position="812"/>
        <end position="823"/>
    </location>
</feature>
<dbReference type="Pfam" id="PF26547">
    <property type="entry name" value="PDZD8_N"/>
    <property type="match status" value="1"/>
</dbReference>